<proteinExistence type="predicted"/>
<dbReference type="OrthoDB" id="5324651at2759"/>
<feature type="region of interest" description="Disordered" evidence="2">
    <location>
        <begin position="326"/>
        <end position="363"/>
    </location>
</feature>
<evidence type="ECO:0000256" key="2">
    <source>
        <dbReference type="SAM" id="MobiDB-lite"/>
    </source>
</evidence>
<sequence length="363" mass="40867">MAHSSADRRRVFLAYRTVFTGPHAQIRKSKKVREVIEQHKGSFQPLLKDFGFDKVADIIKTLLDQRVFESELKAKIAFPELFQTSPARDVQRNESENDAARSVAEAVEELESASEPSEPAAKIALSLYPSYLPYKTQHLILTVAQRQLEECCFDFAAKWLPSLLEEYKWDCAEAVELTKWTRTLAKRCDKVPASAIDSGSETPLKEVFFSTNVLRHTAVHRLPTTARGIHKMIQSASRLAQTLGDHSRAAELENLHLEIGSRIRDMELNKNFLENRLDEQLHAISEQRAELDRKEREAIATMLQEDQENKLLIGSFLEDAVGTTFGRPDETGPMESTSVVNGAHESDGNDGDEHENVAARGLL</sequence>
<gene>
    <name evidence="3" type="ORF">L207DRAFT_636755</name>
</gene>
<dbReference type="EMBL" id="KZ613950">
    <property type="protein sequence ID" value="PMD36832.1"/>
    <property type="molecule type" value="Genomic_DNA"/>
</dbReference>
<keyword evidence="1" id="KW-0175">Coiled coil</keyword>
<evidence type="ECO:0008006" key="5">
    <source>
        <dbReference type="Google" id="ProtNLM"/>
    </source>
</evidence>
<evidence type="ECO:0000256" key="1">
    <source>
        <dbReference type="SAM" id="Coils"/>
    </source>
</evidence>
<dbReference type="STRING" id="1149755.A0A2J6RE84"/>
<evidence type="ECO:0000313" key="3">
    <source>
        <dbReference type="EMBL" id="PMD36832.1"/>
    </source>
</evidence>
<organism evidence="3 4">
    <name type="scientific">Hyaloscypha variabilis (strain UAMH 11265 / GT02V1 / F)</name>
    <name type="common">Meliniomyces variabilis</name>
    <dbReference type="NCBI Taxonomy" id="1149755"/>
    <lineage>
        <taxon>Eukaryota</taxon>
        <taxon>Fungi</taxon>
        <taxon>Dikarya</taxon>
        <taxon>Ascomycota</taxon>
        <taxon>Pezizomycotina</taxon>
        <taxon>Leotiomycetes</taxon>
        <taxon>Helotiales</taxon>
        <taxon>Hyaloscyphaceae</taxon>
        <taxon>Hyaloscypha</taxon>
        <taxon>Hyaloscypha variabilis</taxon>
    </lineage>
</organism>
<evidence type="ECO:0000313" key="4">
    <source>
        <dbReference type="Proteomes" id="UP000235786"/>
    </source>
</evidence>
<feature type="coiled-coil region" evidence="1">
    <location>
        <begin position="263"/>
        <end position="297"/>
    </location>
</feature>
<dbReference type="AlphaFoldDB" id="A0A2J6RE84"/>
<name>A0A2J6RE84_HYAVF</name>
<dbReference type="Proteomes" id="UP000235786">
    <property type="component" value="Unassembled WGS sequence"/>
</dbReference>
<protein>
    <recommendedName>
        <fullName evidence="5">Ubiquinol-cytochrome-c reductase cytochrome c1</fullName>
    </recommendedName>
</protein>
<reference evidence="3 4" key="1">
    <citation type="submission" date="2016-04" db="EMBL/GenBank/DDBJ databases">
        <title>A degradative enzymes factory behind the ericoid mycorrhizal symbiosis.</title>
        <authorList>
            <consortium name="DOE Joint Genome Institute"/>
            <person name="Martino E."/>
            <person name="Morin E."/>
            <person name="Grelet G."/>
            <person name="Kuo A."/>
            <person name="Kohler A."/>
            <person name="Daghino S."/>
            <person name="Barry K."/>
            <person name="Choi C."/>
            <person name="Cichocki N."/>
            <person name="Clum A."/>
            <person name="Copeland A."/>
            <person name="Hainaut M."/>
            <person name="Haridas S."/>
            <person name="Labutti K."/>
            <person name="Lindquist E."/>
            <person name="Lipzen A."/>
            <person name="Khouja H.-R."/>
            <person name="Murat C."/>
            <person name="Ohm R."/>
            <person name="Olson A."/>
            <person name="Spatafora J."/>
            <person name="Veneault-Fourrey C."/>
            <person name="Henrissat B."/>
            <person name="Grigoriev I."/>
            <person name="Martin F."/>
            <person name="Perotto S."/>
        </authorList>
    </citation>
    <scope>NUCLEOTIDE SEQUENCE [LARGE SCALE GENOMIC DNA]</scope>
    <source>
        <strain evidence="3 4">F</strain>
    </source>
</reference>
<keyword evidence="4" id="KW-1185">Reference proteome</keyword>
<accession>A0A2J6RE84</accession>